<dbReference type="Proteomes" id="UP000009328">
    <property type="component" value="Unassembled WGS sequence"/>
</dbReference>
<proteinExistence type="predicted"/>
<sequence length="137" mass="15311">MVRFTPFVLVVFLLSALTEAGVLLEAYDQLRSIINQKTSNCSVDFEVIYEVNNGFSIIIGDHYGNIDNTIQEVNAGVDQFIKGQEYFKSLAIFSSPHAFNISRSDTTSPVLRNHRDVAAYNSTFIDGIPPLFDSKIK</sequence>
<evidence type="ECO:0000313" key="2">
    <source>
        <dbReference type="EMBL" id="CCH45820.1"/>
    </source>
</evidence>
<gene>
    <name evidence="2" type="ORF">BN7_5406</name>
</gene>
<feature type="chain" id="PRO_5003834363" evidence="1">
    <location>
        <begin position="21"/>
        <end position="137"/>
    </location>
</feature>
<feature type="signal peptide" evidence="1">
    <location>
        <begin position="1"/>
        <end position="20"/>
    </location>
</feature>
<dbReference type="InParanoid" id="K0KKU4"/>
<dbReference type="EMBL" id="CAIF01000212">
    <property type="protein sequence ID" value="CCH45820.1"/>
    <property type="molecule type" value="Genomic_DNA"/>
</dbReference>
<dbReference type="HOGENOM" id="CLU_1866700_0_0_1"/>
<accession>K0KKU4</accession>
<reference evidence="2 3" key="1">
    <citation type="journal article" date="2012" name="Eukaryot. Cell">
        <title>Draft genome sequence of Wickerhamomyces ciferrii NRRL Y-1031 F-60-10.</title>
        <authorList>
            <person name="Schneider J."/>
            <person name="Andrea H."/>
            <person name="Blom J."/>
            <person name="Jaenicke S."/>
            <person name="Ruckert C."/>
            <person name="Schorsch C."/>
            <person name="Szczepanowski R."/>
            <person name="Farwick M."/>
            <person name="Goesmann A."/>
            <person name="Puhler A."/>
            <person name="Schaffer S."/>
            <person name="Tauch A."/>
            <person name="Kohler T."/>
            <person name="Brinkrolf K."/>
        </authorList>
    </citation>
    <scope>NUCLEOTIDE SEQUENCE [LARGE SCALE GENOMIC DNA]</scope>
    <source>
        <strain evidence="3">ATCC 14091 / BCRC 22168 / CBS 111 / JCM 3599 / NBRC 0793 / NRRL Y-1031 F-60-10</strain>
    </source>
</reference>
<name>K0KKU4_WICCF</name>
<protein>
    <submittedName>
        <fullName evidence="2">Secreted protein</fullName>
    </submittedName>
</protein>
<keyword evidence="3" id="KW-1185">Reference proteome</keyword>
<evidence type="ECO:0000256" key="1">
    <source>
        <dbReference type="SAM" id="SignalP"/>
    </source>
</evidence>
<comment type="caution">
    <text evidence="2">The sequence shown here is derived from an EMBL/GenBank/DDBJ whole genome shotgun (WGS) entry which is preliminary data.</text>
</comment>
<keyword evidence="1" id="KW-0732">Signal</keyword>
<evidence type="ECO:0000313" key="3">
    <source>
        <dbReference type="Proteomes" id="UP000009328"/>
    </source>
</evidence>
<organism evidence="2 3">
    <name type="scientific">Wickerhamomyces ciferrii (strain ATCC 14091 / BCRC 22168 / CBS 111 / JCM 3599 / NBRC 0793 / NRRL Y-1031 F-60-10)</name>
    <name type="common">Yeast</name>
    <name type="synonym">Pichia ciferrii</name>
    <dbReference type="NCBI Taxonomy" id="1206466"/>
    <lineage>
        <taxon>Eukaryota</taxon>
        <taxon>Fungi</taxon>
        <taxon>Dikarya</taxon>
        <taxon>Ascomycota</taxon>
        <taxon>Saccharomycotina</taxon>
        <taxon>Saccharomycetes</taxon>
        <taxon>Phaffomycetales</taxon>
        <taxon>Wickerhamomycetaceae</taxon>
        <taxon>Wickerhamomyces</taxon>
    </lineage>
</organism>
<dbReference type="AlphaFoldDB" id="K0KKU4"/>